<keyword evidence="1" id="KW-0732">Signal</keyword>
<organism evidence="7 8">
    <name type="scientific">Helobdella robusta</name>
    <name type="common">Californian leech</name>
    <dbReference type="NCBI Taxonomy" id="6412"/>
    <lineage>
        <taxon>Eukaryota</taxon>
        <taxon>Metazoa</taxon>
        <taxon>Spiralia</taxon>
        <taxon>Lophotrochozoa</taxon>
        <taxon>Annelida</taxon>
        <taxon>Clitellata</taxon>
        <taxon>Hirudinea</taxon>
        <taxon>Rhynchobdellida</taxon>
        <taxon>Glossiphoniidae</taxon>
        <taxon>Helobdella</taxon>
    </lineage>
</organism>
<evidence type="ECO:0000313" key="6">
    <source>
        <dbReference type="EMBL" id="ESO04050.1"/>
    </source>
</evidence>
<dbReference type="PROSITE" id="PS50026">
    <property type="entry name" value="EGF_3"/>
    <property type="match status" value="3"/>
</dbReference>
<dbReference type="Proteomes" id="UP000015101">
    <property type="component" value="Unassembled WGS sequence"/>
</dbReference>
<keyword evidence="8" id="KW-1185">Reference proteome</keyword>
<dbReference type="GO" id="GO:0005576">
    <property type="term" value="C:extracellular region"/>
    <property type="evidence" value="ECO:0000318"/>
    <property type="project" value="GO_Central"/>
</dbReference>
<dbReference type="GO" id="GO:0005102">
    <property type="term" value="F:signaling receptor binding"/>
    <property type="evidence" value="ECO:0000318"/>
    <property type="project" value="GO_Central"/>
</dbReference>
<dbReference type="PANTHER" id="PTHR14949:SF57">
    <property type="entry name" value="EGF-LIKE DOMAIN-CONTAINING PROTEIN"/>
    <property type="match status" value="1"/>
</dbReference>
<evidence type="ECO:0000256" key="4">
    <source>
        <dbReference type="SAM" id="MobiDB-lite"/>
    </source>
</evidence>
<dbReference type="PROSITE" id="PS00022">
    <property type="entry name" value="EGF_1"/>
    <property type="match status" value="4"/>
</dbReference>
<evidence type="ECO:0000259" key="5">
    <source>
        <dbReference type="PROSITE" id="PS50026"/>
    </source>
</evidence>
<dbReference type="InterPro" id="IPR050969">
    <property type="entry name" value="Dev_Signal_Modulators"/>
</dbReference>
<name>T1F6E5_HELRO</name>
<dbReference type="SMART" id="SM00181">
    <property type="entry name" value="EGF"/>
    <property type="match status" value="5"/>
</dbReference>
<dbReference type="OrthoDB" id="10045365at2759"/>
<feature type="domain" description="EGF-like" evidence="5">
    <location>
        <begin position="109"/>
        <end position="138"/>
    </location>
</feature>
<keyword evidence="3" id="KW-0245">EGF-like domain</keyword>
<dbReference type="HOGENOM" id="CLU_724194_0_0_1"/>
<dbReference type="AlphaFoldDB" id="T1F6E5"/>
<dbReference type="CTD" id="20204394"/>
<dbReference type="Pfam" id="PF25024">
    <property type="entry name" value="EGF_TEN"/>
    <property type="match status" value="1"/>
</dbReference>
<dbReference type="GO" id="GO:0009986">
    <property type="term" value="C:cell surface"/>
    <property type="evidence" value="ECO:0000318"/>
    <property type="project" value="GO_Central"/>
</dbReference>
<feature type="compositionally biased region" description="Low complexity" evidence="4">
    <location>
        <begin position="255"/>
        <end position="280"/>
    </location>
</feature>
<feature type="domain" description="EGF-like" evidence="5">
    <location>
        <begin position="76"/>
        <end position="108"/>
    </location>
</feature>
<dbReference type="Gene3D" id="2.10.25.10">
    <property type="entry name" value="Laminin"/>
    <property type="match status" value="3"/>
</dbReference>
<dbReference type="PANTHER" id="PTHR14949">
    <property type="entry name" value="EGF-LIKE-DOMAIN, MULTIPLE 7, 8"/>
    <property type="match status" value="1"/>
</dbReference>
<comment type="caution">
    <text evidence="3">Lacks conserved residue(s) required for the propagation of feature annotation.</text>
</comment>
<dbReference type="EnsemblMetazoa" id="HelroT173124">
    <property type="protein sequence ID" value="HelroP173124"/>
    <property type="gene ID" value="HelroG173124"/>
</dbReference>
<feature type="disulfide bond" evidence="3">
    <location>
        <begin position="145"/>
        <end position="155"/>
    </location>
</feature>
<evidence type="ECO:0000313" key="8">
    <source>
        <dbReference type="Proteomes" id="UP000015101"/>
    </source>
</evidence>
<protein>
    <recommendedName>
        <fullName evidence="5">EGF-like domain-containing protein</fullName>
    </recommendedName>
</protein>
<dbReference type="KEGG" id="hro:HELRODRAFT_173124"/>
<dbReference type="RefSeq" id="XP_009017986.1">
    <property type="nucleotide sequence ID" value="XM_009019738.1"/>
</dbReference>
<evidence type="ECO:0000256" key="1">
    <source>
        <dbReference type="ARBA" id="ARBA00022729"/>
    </source>
</evidence>
<feature type="disulfide bond" evidence="3">
    <location>
        <begin position="98"/>
        <end position="107"/>
    </location>
</feature>
<dbReference type="STRING" id="6412.T1F6E5"/>
<dbReference type="PROSITE" id="PS01186">
    <property type="entry name" value="EGF_2"/>
    <property type="match status" value="4"/>
</dbReference>
<dbReference type="EMBL" id="KB096551">
    <property type="protein sequence ID" value="ESO04050.1"/>
    <property type="molecule type" value="Genomic_DNA"/>
</dbReference>
<feature type="domain" description="EGF-like" evidence="5">
    <location>
        <begin position="141"/>
        <end position="173"/>
    </location>
</feature>
<dbReference type="InterPro" id="IPR000742">
    <property type="entry name" value="EGF"/>
</dbReference>
<keyword evidence="2 3" id="KW-1015">Disulfide bond</keyword>
<accession>T1F6E5</accession>
<reference evidence="7" key="3">
    <citation type="submission" date="2015-06" db="UniProtKB">
        <authorList>
            <consortium name="EnsemblMetazoa"/>
        </authorList>
    </citation>
    <scope>IDENTIFICATION</scope>
</reference>
<feature type="disulfide bond" evidence="3">
    <location>
        <begin position="128"/>
        <end position="137"/>
    </location>
</feature>
<feature type="region of interest" description="Disordered" evidence="4">
    <location>
        <begin position="211"/>
        <end position="285"/>
    </location>
</feature>
<evidence type="ECO:0000256" key="2">
    <source>
        <dbReference type="ARBA" id="ARBA00023157"/>
    </source>
</evidence>
<proteinExistence type="predicted"/>
<dbReference type="InParanoid" id="T1F6E5"/>
<sequence>MHEERTGTGALYIVLEIFNSMHRPLNGSPLKFRLKKRCLGPDRARHACSYSCKRAERCADAGGCHCRPGYVGPRCDQPVCTPACQNGGVCLAPNKCQCPTGFGGRKCDMEVCHCENGGICMEHGTCRCLPGFIGARCQHHKTGKCELLCKNGGHCNQLNKCTCPSGYTGHLCQRPLCSNGCDAHGKCVAPDQCQCFKGWKGNKCNKTEKMSYADNDESAKRRRKRRKLRQSEEDGQRSKTTSMPGLHVRHWSKHNQSNNKRNSNINNNRRNNNQDSNYRNGFQNKISNNDTFKHDHAFNNPVNKAIKNKQLYLKNYQTNNNKSAGIMRGESFVNHRVKKNQLFKLVSEPDMTTHYVTSHHSRPSQLCMSIQQMLFKGYHNIT</sequence>
<dbReference type="OMA" id="EVCHCEN"/>
<reference evidence="6 8" key="2">
    <citation type="journal article" date="2013" name="Nature">
        <title>Insights into bilaterian evolution from three spiralian genomes.</title>
        <authorList>
            <person name="Simakov O."/>
            <person name="Marletaz F."/>
            <person name="Cho S.J."/>
            <person name="Edsinger-Gonzales E."/>
            <person name="Havlak P."/>
            <person name="Hellsten U."/>
            <person name="Kuo D.H."/>
            <person name="Larsson T."/>
            <person name="Lv J."/>
            <person name="Arendt D."/>
            <person name="Savage R."/>
            <person name="Osoegawa K."/>
            <person name="de Jong P."/>
            <person name="Grimwood J."/>
            <person name="Chapman J.A."/>
            <person name="Shapiro H."/>
            <person name="Aerts A."/>
            <person name="Otillar R.P."/>
            <person name="Terry A.Y."/>
            <person name="Boore J.L."/>
            <person name="Grigoriev I.V."/>
            <person name="Lindberg D.R."/>
            <person name="Seaver E.C."/>
            <person name="Weisblat D.A."/>
            <person name="Putnam N.H."/>
            <person name="Rokhsar D.S."/>
        </authorList>
    </citation>
    <scope>NUCLEOTIDE SEQUENCE</scope>
</reference>
<dbReference type="eggNOG" id="KOG1225">
    <property type="taxonomic scope" value="Eukaryota"/>
</dbReference>
<feature type="disulfide bond" evidence="3">
    <location>
        <begin position="80"/>
        <end position="90"/>
    </location>
</feature>
<reference evidence="8" key="1">
    <citation type="submission" date="2012-12" db="EMBL/GenBank/DDBJ databases">
        <authorList>
            <person name="Hellsten U."/>
            <person name="Grimwood J."/>
            <person name="Chapman J.A."/>
            <person name="Shapiro H."/>
            <person name="Aerts A."/>
            <person name="Otillar R.P."/>
            <person name="Terry A.Y."/>
            <person name="Boore J.L."/>
            <person name="Simakov O."/>
            <person name="Marletaz F."/>
            <person name="Cho S.-J."/>
            <person name="Edsinger-Gonzales E."/>
            <person name="Havlak P."/>
            <person name="Kuo D.-H."/>
            <person name="Larsson T."/>
            <person name="Lv J."/>
            <person name="Arendt D."/>
            <person name="Savage R."/>
            <person name="Osoegawa K."/>
            <person name="de Jong P."/>
            <person name="Lindberg D.R."/>
            <person name="Seaver E.C."/>
            <person name="Weisblat D.A."/>
            <person name="Putnam N.H."/>
            <person name="Grigoriev I.V."/>
            <person name="Rokhsar D.S."/>
        </authorList>
    </citation>
    <scope>NUCLEOTIDE SEQUENCE</scope>
</reference>
<dbReference type="EMBL" id="AMQM01004455">
    <property type="status" value="NOT_ANNOTATED_CDS"/>
    <property type="molecule type" value="Genomic_DNA"/>
</dbReference>
<dbReference type="GeneID" id="20204394"/>
<feature type="disulfide bond" evidence="3">
    <location>
        <begin position="163"/>
        <end position="172"/>
    </location>
</feature>
<evidence type="ECO:0000256" key="3">
    <source>
        <dbReference type="PROSITE-ProRule" id="PRU00076"/>
    </source>
</evidence>
<evidence type="ECO:0000313" key="7">
    <source>
        <dbReference type="EnsemblMetazoa" id="HelroP173124"/>
    </source>
</evidence>
<gene>
    <name evidence="7" type="primary">20204394</name>
    <name evidence="6" type="ORF">HELRODRAFT_173124</name>
</gene>